<dbReference type="OrthoDB" id="9760250at2"/>
<dbReference type="Proteomes" id="UP000186341">
    <property type="component" value="Unassembled WGS sequence"/>
</dbReference>
<dbReference type="Gene3D" id="3.40.50.300">
    <property type="entry name" value="P-loop containing nucleotide triphosphate hydrolases"/>
    <property type="match status" value="1"/>
</dbReference>
<reference evidence="1 2" key="1">
    <citation type="submission" date="2016-11" db="EMBL/GenBank/DDBJ databases">
        <title>Description of two novel members of the family Erysipelotrichaceae: Ileibacterium lipovorans gen. nov., sp. nov. and Dubosiella newyorkensis, gen. nov., sp. nov.</title>
        <authorList>
            <person name="Cox L.M."/>
            <person name="Sohn J."/>
            <person name="Tyrrell K.L."/>
            <person name="Citron D.M."/>
            <person name="Lawson P.A."/>
            <person name="Patel N.B."/>
            <person name="Iizumi T."/>
            <person name="Perez-Perez G.I."/>
            <person name="Goldstein E.J."/>
            <person name="Blaser M.J."/>
        </authorList>
    </citation>
    <scope>NUCLEOTIDE SEQUENCE [LARGE SCALE GENOMIC DNA]</scope>
    <source>
        <strain evidence="1 2">NYU-BL-A3</strain>
    </source>
</reference>
<protein>
    <submittedName>
        <fullName evidence="1">Terminase</fullName>
    </submittedName>
</protein>
<comment type="caution">
    <text evidence="1">The sequence shown here is derived from an EMBL/GenBank/DDBJ whole genome shotgun (WGS) entry which is preliminary data.</text>
</comment>
<sequence>MAADKKRIGRQTPTKSYVLEYQRSKYQEAISYYEKSGQSVLEWQRSLLRDIMAINTEHEWTHMTIGYSVPRRNGKTEAVYMRELWGLFKGEHIIHTAHRTSTSHSSWEKLKRLLEKSGLVEGTDFRSIKAKGSESLEIFETEGVIHYRTRTGSGGLGEGFDLLVVDEAQEYTGDQQSALRYTISSSMNPQIIMCGTPPTAVSKGTIFPKYRETCLSGNPEDSMWAEWSIEKMAEDRSDLDLWYETNPSLGLIINERSVRGELSDTEETDFNIQRLGLWIQYNQSSAICAADWDALTIDRDNMPAFKGRLFAGIKYGKDNKNVALSIAVKTTDQRIYIESLDCREIAKGNPWLIDFLLNADVEKIVIDGANGQSLLTEEMKDSGIKKKPILPKVAEIIEANSAFTQGIASKSICHSGQPSLRQVATNCDKRSIGTNGGFGYKSQIDEFDIALLDSAILSYWACATTKETRKQRICY</sequence>
<gene>
    <name evidence="1" type="ORF">BO222_02950</name>
</gene>
<dbReference type="RefSeq" id="WP_075818211.1">
    <property type="nucleotide sequence ID" value="NZ_CAOUMU010000041.1"/>
</dbReference>
<keyword evidence="2" id="KW-1185">Reference proteome</keyword>
<evidence type="ECO:0000313" key="1">
    <source>
        <dbReference type="EMBL" id="OLU41676.1"/>
    </source>
</evidence>
<proteinExistence type="predicted"/>
<name>A0A1U7NHW1_9FIRM</name>
<dbReference type="GeneID" id="82202187"/>
<dbReference type="InterPro" id="IPR027417">
    <property type="entry name" value="P-loop_NTPase"/>
</dbReference>
<dbReference type="SUPFAM" id="SSF52540">
    <property type="entry name" value="P-loop containing nucleoside triphosphate hydrolases"/>
    <property type="match status" value="1"/>
</dbReference>
<dbReference type="EMBL" id="MPJW01000078">
    <property type="protein sequence ID" value="OLU41676.1"/>
    <property type="molecule type" value="Genomic_DNA"/>
</dbReference>
<organism evidence="1 2">
    <name type="scientific">Ileibacterium valens</name>
    <dbReference type="NCBI Taxonomy" id="1862668"/>
    <lineage>
        <taxon>Bacteria</taxon>
        <taxon>Bacillati</taxon>
        <taxon>Bacillota</taxon>
        <taxon>Erysipelotrichia</taxon>
        <taxon>Erysipelotrichales</taxon>
        <taxon>Erysipelotrichaceae</taxon>
        <taxon>Ileibacterium</taxon>
    </lineage>
</organism>
<dbReference type="AlphaFoldDB" id="A0A1U7NHW1"/>
<evidence type="ECO:0000313" key="2">
    <source>
        <dbReference type="Proteomes" id="UP000186341"/>
    </source>
</evidence>
<accession>A0A1U7NHW1</accession>